<dbReference type="SMART" id="SM00283">
    <property type="entry name" value="MA"/>
    <property type="match status" value="1"/>
</dbReference>
<dbReference type="AlphaFoldDB" id="A0A1T4R6Y5"/>
<dbReference type="Proteomes" id="UP000190834">
    <property type="component" value="Unassembled WGS sequence"/>
</dbReference>
<dbReference type="InterPro" id="IPR004089">
    <property type="entry name" value="MCPsignal_dom"/>
</dbReference>
<evidence type="ECO:0000259" key="6">
    <source>
        <dbReference type="PROSITE" id="PS50111"/>
    </source>
</evidence>
<proteinExistence type="inferred from homology"/>
<gene>
    <name evidence="8" type="ORF">SAMN02745782_02454</name>
</gene>
<evidence type="ECO:0000256" key="4">
    <source>
        <dbReference type="PROSITE-ProRule" id="PRU00284"/>
    </source>
</evidence>
<evidence type="ECO:0000256" key="1">
    <source>
        <dbReference type="ARBA" id="ARBA00004370"/>
    </source>
</evidence>
<accession>A0A1T4R6Y5</accession>
<keyword evidence="2 4" id="KW-0807">Transducer</keyword>
<dbReference type="EMBL" id="FUXB01000012">
    <property type="protein sequence ID" value="SKA11438.1"/>
    <property type="molecule type" value="Genomic_DNA"/>
</dbReference>
<feature type="domain" description="HAMP" evidence="7">
    <location>
        <begin position="204"/>
        <end position="255"/>
    </location>
</feature>
<organism evidence="8 9">
    <name type="scientific">Vibrio cincinnatiensis DSM 19608</name>
    <dbReference type="NCBI Taxonomy" id="1123491"/>
    <lineage>
        <taxon>Bacteria</taxon>
        <taxon>Pseudomonadati</taxon>
        <taxon>Pseudomonadota</taxon>
        <taxon>Gammaproteobacteria</taxon>
        <taxon>Vibrionales</taxon>
        <taxon>Vibrionaceae</taxon>
        <taxon>Vibrio</taxon>
    </lineage>
</organism>
<evidence type="ECO:0000313" key="9">
    <source>
        <dbReference type="Proteomes" id="UP000190834"/>
    </source>
</evidence>
<dbReference type="Gene3D" id="1.10.287.950">
    <property type="entry name" value="Methyl-accepting chemotaxis protein"/>
    <property type="match status" value="1"/>
</dbReference>
<dbReference type="STRING" id="1123491.SAMN02745782_02454"/>
<dbReference type="FunFam" id="1.10.287.950:FF:000001">
    <property type="entry name" value="Methyl-accepting chemotaxis sensory transducer"/>
    <property type="match status" value="1"/>
</dbReference>
<feature type="domain" description="Methyl-accepting transducer" evidence="6">
    <location>
        <begin position="260"/>
        <end position="496"/>
    </location>
</feature>
<evidence type="ECO:0000313" key="8">
    <source>
        <dbReference type="EMBL" id="SKA11438.1"/>
    </source>
</evidence>
<evidence type="ECO:0000256" key="2">
    <source>
        <dbReference type="ARBA" id="ARBA00023224"/>
    </source>
</evidence>
<reference evidence="9" key="1">
    <citation type="submission" date="2017-02" db="EMBL/GenBank/DDBJ databases">
        <authorList>
            <person name="Varghese N."/>
            <person name="Submissions S."/>
        </authorList>
    </citation>
    <scope>NUCLEOTIDE SEQUENCE [LARGE SCALE GENOMIC DNA]</scope>
    <source>
        <strain evidence="9">DSM 19608</strain>
    </source>
</reference>
<evidence type="ECO:0000256" key="3">
    <source>
        <dbReference type="ARBA" id="ARBA00029447"/>
    </source>
</evidence>
<evidence type="ECO:0000256" key="5">
    <source>
        <dbReference type="SAM" id="Phobius"/>
    </source>
</evidence>
<dbReference type="OrthoDB" id="7054443at2"/>
<dbReference type="GO" id="GO:0016020">
    <property type="term" value="C:membrane"/>
    <property type="evidence" value="ECO:0007669"/>
    <property type="project" value="UniProtKB-SubCell"/>
</dbReference>
<dbReference type="PRINTS" id="PR00260">
    <property type="entry name" value="CHEMTRNSDUCR"/>
</dbReference>
<comment type="similarity">
    <text evidence="3">Belongs to the methyl-accepting chemotaxis (MCP) protein family.</text>
</comment>
<keyword evidence="5" id="KW-0472">Membrane</keyword>
<keyword evidence="9" id="KW-1185">Reference proteome</keyword>
<dbReference type="PROSITE" id="PS50111">
    <property type="entry name" value="CHEMOTAXIS_TRANSDUC_2"/>
    <property type="match status" value="1"/>
</dbReference>
<dbReference type="PANTHER" id="PTHR32089">
    <property type="entry name" value="METHYL-ACCEPTING CHEMOTAXIS PROTEIN MCPB"/>
    <property type="match status" value="1"/>
</dbReference>
<dbReference type="InterPro" id="IPR004090">
    <property type="entry name" value="Chemotax_Me-accpt_rcpt"/>
</dbReference>
<keyword evidence="5" id="KW-1133">Transmembrane helix</keyword>
<comment type="subcellular location">
    <subcellularLocation>
        <location evidence="1">Membrane</location>
    </subcellularLocation>
</comment>
<dbReference type="PROSITE" id="PS50885">
    <property type="entry name" value="HAMP"/>
    <property type="match status" value="1"/>
</dbReference>
<dbReference type="SUPFAM" id="SSF58104">
    <property type="entry name" value="Methyl-accepting chemotaxis protein (MCP) signaling domain"/>
    <property type="match status" value="1"/>
</dbReference>
<feature type="transmembrane region" description="Helical" evidence="5">
    <location>
        <begin position="12"/>
        <end position="30"/>
    </location>
</feature>
<dbReference type="RefSeq" id="WP_078926806.1">
    <property type="nucleotide sequence ID" value="NZ_FUXB01000012.1"/>
</dbReference>
<dbReference type="PANTHER" id="PTHR32089:SF120">
    <property type="entry name" value="METHYL-ACCEPTING CHEMOTAXIS PROTEIN TLPQ"/>
    <property type="match status" value="1"/>
</dbReference>
<keyword evidence="5" id="KW-0812">Transmembrane</keyword>
<dbReference type="GO" id="GO:0004888">
    <property type="term" value="F:transmembrane signaling receptor activity"/>
    <property type="evidence" value="ECO:0007669"/>
    <property type="project" value="InterPro"/>
</dbReference>
<dbReference type="Pfam" id="PF00015">
    <property type="entry name" value="MCPsignal"/>
    <property type="match status" value="1"/>
</dbReference>
<dbReference type="GeneID" id="70582375"/>
<protein>
    <submittedName>
        <fullName evidence="8">Methyl-accepting chemotaxis protein</fullName>
    </submittedName>
</protein>
<sequence>MLNVKRALVLKMLTVAILMIATSGITFFLMNKSSGVLIHHIETDLTEERNMVRLFQEGLGLRLAILAKIANPSATQPHLSYNRAKQEILDVLPSLEQEGSPEIHQILQQLHRWMLEADRMMERALVGDAQGAMRITRESEAAAWQDFRMPWLQAIDNQAQLAQYAFKEAEKVRQSAITGSGTMIFVAMSLLIFVSWQFYKRLANALGGELKQAVDVANRIANGDLTQPIDLRQAHATSLLASLARMQQSLKELVTSVTENATHVSSITQEMFNHTNESTQRIVQQSQKTETVAAAVTEMNASSHEVAQRVSQTHSAAEQGQTNAIRSQERMANTVITLNKLAQNMSTTSRVVEDLNTHCEGITKIINEIKGIAEQTNLLALNASIEAARAGDQGRGFAVVADEVRSLASRSAESSEEITSVVNQLVHHSELARHAMGESQEEMAMLNQHADETVEEINDLLKAINQIFDMSTQIACASEQQSLTSDEINQNMQMIADMTEEIRTALQNSHTVSQQLKLNTETLQQQVQKFSL</sequence>
<dbReference type="InterPro" id="IPR003660">
    <property type="entry name" value="HAMP_dom"/>
</dbReference>
<evidence type="ECO:0000259" key="7">
    <source>
        <dbReference type="PROSITE" id="PS50885"/>
    </source>
</evidence>
<name>A0A1T4R6Y5_VIBCI</name>
<dbReference type="GO" id="GO:0006935">
    <property type="term" value="P:chemotaxis"/>
    <property type="evidence" value="ECO:0007669"/>
    <property type="project" value="InterPro"/>
</dbReference>
<dbReference type="GO" id="GO:0007165">
    <property type="term" value="P:signal transduction"/>
    <property type="evidence" value="ECO:0007669"/>
    <property type="project" value="UniProtKB-KW"/>
</dbReference>